<dbReference type="EMBL" id="CM056741">
    <property type="protein sequence ID" value="KAJ8688036.1"/>
    <property type="molecule type" value="Genomic_DNA"/>
</dbReference>
<sequence>IAVCKRRFNAKYSAPYGRHSDCYDNYIDFNLPPSGACSLPLLTVDAVTGNGSNPGKSRGQAEQQVTDGWENLELCTRNSSFLRVISRSLDTSSGKYSGSES</sequence>
<evidence type="ECO:0000313" key="2">
    <source>
        <dbReference type="Proteomes" id="UP001239111"/>
    </source>
</evidence>
<feature type="non-terminal residue" evidence="1">
    <location>
        <position position="1"/>
    </location>
</feature>
<keyword evidence="2" id="KW-1185">Reference proteome</keyword>
<feature type="non-terminal residue" evidence="1">
    <location>
        <position position="101"/>
    </location>
</feature>
<dbReference type="Proteomes" id="UP001239111">
    <property type="component" value="Chromosome 1"/>
</dbReference>
<evidence type="ECO:0000313" key="1">
    <source>
        <dbReference type="EMBL" id="KAJ8688036.1"/>
    </source>
</evidence>
<gene>
    <name evidence="1" type="ORF">QAD02_023831</name>
</gene>
<protein>
    <submittedName>
        <fullName evidence="1">Uncharacterized protein</fullName>
    </submittedName>
</protein>
<accession>A0ACC2PYK8</accession>
<organism evidence="1 2">
    <name type="scientific">Eretmocerus hayati</name>
    <dbReference type="NCBI Taxonomy" id="131215"/>
    <lineage>
        <taxon>Eukaryota</taxon>
        <taxon>Metazoa</taxon>
        <taxon>Ecdysozoa</taxon>
        <taxon>Arthropoda</taxon>
        <taxon>Hexapoda</taxon>
        <taxon>Insecta</taxon>
        <taxon>Pterygota</taxon>
        <taxon>Neoptera</taxon>
        <taxon>Endopterygota</taxon>
        <taxon>Hymenoptera</taxon>
        <taxon>Apocrita</taxon>
        <taxon>Proctotrupomorpha</taxon>
        <taxon>Chalcidoidea</taxon>
        <taxon>Aphelinidae</taxon>
        <taxon>Aphelininae</taxon>
        <taxon>Eretmocerus</taxon>
    </lineage>
</organism>
<comment type="caution">
    <text evidence="1">The sequence shown here is derived from an EMBL/GenBank/DDBJ whole genome shotgun (WGS) entry which is preliminary data.</text>
</comment>
<proteinExistence type="predicted"/>
<reference evidence="1" key="1">
    <citation type="submission" date="2023-04" db="EMBL/GenBank/DDBJ databases">
        <title>A chromosome-level genome assembly of the parasitoid wasp Eretmocerus hayati.</title>
        <authorList>
            <person name="Zhong Y."/>
            <person name="Liu S."/>
            <person name="Liu Y."/>
        </authorList>
    </citation>
    <scope>NUCLEOTIDE SEQUENCE</scope>
    <source>
        <strain evidence="1">ZJU_SS_LIU_2023</strain>
    </source>
</reference>
<name>A0ACC2PYK8_9HYME</name>